<dbReference type="Gene3D" id="2.60.120.1440">
    <property type="match status" value="1"/>
</dbReference>
<evidence type="ECO:0000313" key="4">
    <source>
        <dbReference type="Proteomes" id="UP000184420"/>
    </source>
</evidence>
<dbReference type="InterPro" id="IPR032508">
    <property type="entry name" value="FecR_C"/>
</dbReference>
<dbReference type="AlphaFoldDB" id="A0A1M7LTF9"/>
<keyword evidence="4" id="KW-1185">Reference proteome</keyword>
<dbReference type="FunFam" id="2.60.120.1440:FF:000001">
    <property type="entry name" value="Putative anti-sigma factor"/>
    <property type="match status" value="1"/>
</dbReference>
<dbReference type="Pfam" id="PF04773">
    <property type="entry name" value="FecR"/>
    <property type="match status" value="1"/>
</dbReference>
<dbReference type="RefSeq" id="WP_073086739.1">
    <property type="nucleotide sequence ID" value="NZ_FRBL01000011.1"/>
</dbReference>
<name>A0A1M7LTF9_9BACT</name>
<dbReference type="Proteomes" id="UP000184420">
    <property type="component" value="Unassembled WGS sequence"/>
</dbReference>
<evidence type="ECO:0000259" key="1">
    <source>
        <dbReference type="Pfam" id="PF04773"/>
    </source>
</evidence>
<dbReference type="PIRSF" id="PIRSF018266">
    <property type="entry name" value="FecR"/>
    <property type="match status" value="1"/>
</dbReference>
<evidence type="ECO:0000259" key="2">
    <source>
        <dbReference type="Pfam" id="PF16344"/>
    </source>
</evidence>
<dbReference type="PANTHER" id="PTHR30273">
    <property type="entry name" value="PERIPLASMIC SIGNAL SENSOR AND SIGMA FACTOR ACTIVATOR FECR-RELATED"/>
    <property type="match status" value="1"/>
</dbReference>
<feature type="domain" description="FecR protein" evidence="1">
    <location>
        <begin position="168"/>
        <end position="263"/>
    </location>
</feature>
<dbReference type="InterPro" id="IPR006860">
    <property type="entry name" value="FecR"/>
</dbReference>
<reference evidence="3 4" key="1">
    <citation type="submission" date="2016-11" db="EMBL/GenBank/DDBJ databases">
        <authorList>
            <person name="Jaros S."/>
            <person name="Januszkiewicz K."/>
            <person name="Wedrychowicz H."/>
        </authorList>
    </citation>
    <scope>NUCLEOTIDE SEQUENCE [LARGE SCALE GENOMIC DNA]</scope>
    <source>
        <strain evidence="3 4">DSM 27406</strain>
    </source>
</reference>
<feature type="domain" description="Protein FecR C-terminal" evidence="2">
    <location>
        <begin position="307"/>
        <end position="373"/>
    </location>
</feature>
<protein>
    <submittedName>
        <fullName evidence="3">FecR family protein</fullName>
    </submittedName>
</protein>
<dbReference type="STRING" id="1419482.SAMN05444266_111113"/>
<dbReference type="GO" id="GO:0016989">
    <property type="term" value="F:sigma factor antagonist activity"/>
    <property type="evidence" value="ECO:0007669"/>
    <property type="project" value="TreeGrafter"/>
</dbReference>
<organism evidence="3 4">
    <name type="scientific">Chitinophaga jiangningensis</name>
    <dbReference type="NCBI Taxonomy" id="1419482"/>
    <lineage>
        <taxon>Bacteria</taxon>
        <taxon>Pseudomonadati</taxon>
        <taxon>Bacteroidota</taxon>
        <taxon>Chitinophagia</taxon>
        <taxon>Chitinophagales</taxon>
        <taxon>Chitinophagaceae</taxon>
        <taxon>Chitinophaga</taxon>
    </lineage>
</organism>
<dbReference type="Gene3D" id="3.55.50.30">
    <property type="match status" value="1"/>
</dbReference>
<dbReference type="InterPro" id="IPR012373">
    <property type="entry name" value="Ferrdict_sens_TM"/>
</dbReference>
<sequence length="376" mass="41840">MERISELFHRYFEGLASAAEEQELMRLVEQTGNKDLEMIMKQEWDALSGPDANIPDGTALLQRILDKPAPRNRVFQLRQWAAAAAVLLLFSIGGYYLCHQRQPAPALAANNILPGYNKAMLTLEDGRVVNLDSTGSQVIRQGSYTIMQQNGQLNYNGHSSTEKIAFNTLRTPRGGQYRVTLPDGTAVWLNAASSIRYPTAFAGKDRLVEITGEAYFEVAANADKPFIVSVNNGVSIRVLGTHFNVSAYVDEGMTKTTLLQGAVAVGTANIRPVILQPGQQAQVMTTTMKVENNVNTDQVIAWKNGQFDFSHADIKTVMSQLSRWYDVDVKYEGEMPTQLFRGKLSKDLRLSEVLEILQDVNVKFKLDNRTITVYGK</sequence>
<dbReference type="OrthoDB" id="622631at2"/>
<gene>
    <name evidence="3" type="ORF">SAMN05444266_111113</name>
</gene>
<accession>A0A1M7LTF9</accession>
<proteinExistence type="predicted"/>
<dbReference type="PANTHER" id="PTHR30273:SF2">
    <property type="entry name" value="PROTEIN FECR"/>
    <property type="match status" value="1"/>
</dbReference>
<evidence type="ECO:0000313" key="3">
    <source>
        <dbReference type="EMBL" id="SHM81029.1"/>
    </source>
</evidence>
<dbReference type="Pfam" id="PF16344">
    <property type="entry name" value="FecR_C"/>
    <property type="match status" value="1"/>
</dbReference>
<dbReference type="EMBL" id="FRBL01000011">
    <property type="protein sequence ID" value="SHM81029.1"/>
    <property type="molecule type" value="Genomic_DNA"/>
</dbReference>